<keyword evidence="1" id="KW-0732">Signal</keyword>
<evidence type="ECO:0000256" key="1">
    <source>
        <dbReference type="SAM" id="SignalP"/>
    </source>
</evidence>
<dbReference type="SUPFAM" id="SSF46966">
    <property type="entry name" value="Spectrin repeat"/>
    <property type="match status" value="1"/>
</dbReference>
<dbReference type="RefSeq" id="WP_105983541.1">
    <property type="nucleotide sequence ID" value="NZ_MQUC01000003.1"/>
</dbReference>
<reference evidence="2 3" key="1">
    <citation type="submission" date="2016-11" db="EMBL/GenBank/DDBJ databases">
        <title>Trade-off between light-utilization and light-protection in marine flavobacteria.</title>
        <authorList>
            <person name="Kumagai Y."/>
        </authorList>
    </citation>
    <scope>NUCLEOTIDE SEQUENCE [LARGE SCALE GENOMIC DNA]</scope>
    <source>
        <strain evidence="2 3">JCM 17109</strain>
    </source>
</reference>
<evidence type="ECO:0000313" key="2">
    <source>
        <dbReference type="EMBL" id="PRP67841.1"/>
    </source>
</evidence>
<organism evidence="2 3">
    <name type="scientific">Nonlabens agnitus</name>
    <dbReference type="NCBI Taxonomy" id="870484"/>
    <lineage>
        <taxon>Bacteria</taxon>
        <taxon>Pseudomonadati</taxon>
        <taxon>Bacteroidota</taxon>
        <taxon>Flavobacteriia</taxon>
        <taxon>Flavobacteriales</taxon>
        <taxon>Flavobacteriaceae</taxon>
        <taxon>Nonlabens</taxon>
    </lineage>
</organism>
<dbReference type="AlphaFoldDB" id="A0A2S9WWM9"/>
<evidence type="ECO:0000313" key="3">
    <source>
        <dbReference type="Proteomes" id="UP000239532"/>
    </source>
</evidence>
<protein>
    <recommendedName>
        <fullName evidence="4">Viral A-type inclusion protein</fullName>
    </recommendedName>
</protein>
<dbReference type="OrthoDB" id="1436925at2"/>
<comment type="caution">
    <text evidence="2">The sequence shown here is derived from an EMBL/GenBank/DDBJ whole genome shotgun (WGS) entry which is preliminary data.</text>
</comment>
<proteinExistence type="predicted"/>
<gene>
    <name evidence="2" type="ORF">BST86_12415</name>
</gene>
<accession>A0A2S9WWM9</accession>
<dbReference type="PROSITE" id="PS51257">
    <property type="entry name" value="PROKAR_LIPOPROTEIN"/>
    <property type="match status" value="1"/>
</dbReference>
<evidence type="ECO:0008006" key="4">
    <source>
        <dbReference type="Google" id="ProtNLM"/>
    </source>
</evidence>
<keyword evidence="3" id="KW-1185">Reference proteome</keyword>
<sequence length="150" mass="17162">MKKIIYLFAIVMIAFSCKNVAEDPLEEEIASFDQLTEQTMEVHDEVMPEMGRLMDLSIEIDSKMEDAALSDAQVEQLFDAQVQLDEAHDAMMDWMKDYSEKFPYEAETPSTIEELEEKMPILQASYNEIIKVKNDTQAAIKNAEELLANS</sequence>
<dbReference type="Proteomes" id="UP000239532">
    <property type="component" value="Unassembled WGS sequence"/>
</dbReference>
<feature type="signal peptide" evidence="1">
    <location>
        <begin position="1"/>
        <end position="21"/>
    </location>
</feature>
<feature type="chain" id="PRO_5015531641" description="Viral A-type inclusion protein" evidence="1">
    <location>
        <begin position="22"/>
        <end position="150"/>
    </location>
</feature>
<dbReference type="EMBL" id="MQUC01000003">
    <property type="protein sequence ID" value="PRP67841.1"/>
    <property type="molecule type" value="Genomic_DNA"/>
</dbReference>
<name>A0A2S9WWM9_9FLAO</name>